<feature type="domain" description="FCP1 homology" evidence="8">
    <location>
        <begin position="1"/>
        <end position="159"/>
    </location>
</feature>
<proteinExistence type="predicted"/>
<dbReference type="Gene3D" id="3.40.50.10190">
    <property type="entry name" value="BRCT domain"/>
    <property type="match status" value="1"/>
</dbReference>
<dbReference type="Gene3D" id="3.40.50.1000">
    <property type="entry name" value="HAD superfamily/HAD-like"/>
    <property type="match status" value="1"/>
</dbReference>
<protein>
    <recommendedName>
        <fullName evidence="2">protein-serine/threonine phosphatase</fullName>
        <ecNumber evidence="2">3.1.3.16</ecNumber>
    </recommendedName>
</protein>
<dbReference type="PROSITE" id="PS50969">
    <property type="entry name" value="FCP1"/>
    <property type="match status" value="1"/>
</dbReference>
<keyword evidence="9" id="KW-1185">Reference proteome</keyword>
<evidence type="ECO:0000256" key="3">
    <source>
        <dbReference type="ARBA" id="ARBA00022801"/>
    </source>
</evidence>
<dbReference type="InterPro" id="IPR039189">
    <property type="entry name" value="Fcp1"/>
</dbReference>
<dbReference type="PROSITE" id="PS50172">
    <property type="entry name" value="BRCT"/>
    <property type="match status" value="1"/>
</dbReference>
<dbReference type="EC" id="3.1.3.16" evidence="2"/>
<evidence type="ECO:0000259" key="8">
    <source>
        <dbReference type="PROSITE" id="PS50969"/>
    </source>
</evidence>
<dbReference type="AlphaFoldDB" id="A0A1I7XYS8"/>
<sequence length="272" mass="31064">METKKLILLVDLDNTLICSNRRGQSKKDAFVVADDAEAIKVKIRPYCAEFLERMAEIYSMHVVTLSCKAYAQAIVKRLDPAGRLFQRVLSRTELGSVVKKTEHINELFPVGLARSVILDDRVDVWDHRENVVQVKAFHWSDEKEEEPVLQEMERILTIIHRSYFSLAELVPDTAKIVGNYRRSILNGFRVRVEGGNPNRRVEVAQRLTSFGARTKKTLTGSPTLVVDLTREKRKADENATIPVVSDKWVDAVETRWSIPDVKEFLLGFQADQ</sequence>
<dbReference type="WBParaSite" id="L893_g10985.t1">
    <property type="protein sequence ID" value="L893_g10985.t1"/>
    <property type="gene ID" value="L893_g10985"/>
</dbReference>
<comment type="subcellular location">
    <subcellularLocation>
        <location evidence="1">Nucleus</location>
    </subcellularLocation>
</comment>
<dbReference type="PANTHER" id="PTHR23081">
    <property type="entry name" value="RNA POLYMERASE II CTD PHOSPHATASE"/>
    <property type="match status" value="1"/>
</dbReference>
<evidence type="ECO:0000256" key="5">
    <source>
        <dbReference type="ARBA" id="ARBA00047761"/>
    </source>
</evidence>
<dbReference type="PANTHER" id="PTHR23081:SF36">
    <property type="entry name" value="RNA POLYMERASE II SUBUNIT A C-TERMINAL DOMAIN PHOSPHATASE"/>
    <property type="match status" value="1"/>
</dbReference>
<dbReference type="Pfam" id="PF03031">
    <property type="entry name" value="NIF"/>
    <property type="match status" value="1"/>
</dbReference>
<comment type="catalytic activity">
    <reaction evidence="5">
        <text>O-phospho-L-seryl-[protein] + H2O = L-seryl-[protein] + phosphate</text>
        <dbReference type="Rhea" id="RHEA:20629"/>
        <dbReference type="Rhea" id="RHEA-COMP:9863"/>
        <dbReference type="Rhea" id="RHEA-COMP:11604"/>
        <dbReference type="ChEBI" id="CHEBI:15377"/>
        <dbReference type="ChEBI" id="CHEBI:29999"/>
        <dbReference type="ChEBI" id="CHEBI:43474"/>
        <dbReference type="ChEBI" id="CHEBI:83421"/>
        <dbReference type="EC" id="3.1.3.16"/>
    </reaction>
</comment>
<keyword evidence="4" id="KW-0539">Nucleus</keyword>
<comment type="catalytic activity">
    <reaction evidence="6">
        <text>O-phospho-L-threonyl-[protein] + H2O = L-threonyl-[protein] + phosphate</text>
        <dbReference type="Rhea" id="RHEA:47004"/>
        <dbReference type="Rhea" id="RHEA-COMP:11060"/>
        <dbReference type="Rhea" id="RHEA-COMP:11605"/>
        <dbReference type="ChEBI" id="CHEBI:15377"/>
        <dbReference type="ChEBI" id="CHEBI:30013"/>
        <dbReference type="ChEBI" id="CHEBI:43474"/>
        <dbReference type="ChEBI" id="CHEBI:61977"/>
        <dbReference type="EC" id="3.1.3.16"/>
    </reaction>
</comment>
<evidence type="ECO:0000256" key="6">
    <source>
        <dbReference type="ARBA" id="ARBA00048336"/>
    </source>
</evidence>
<organism evidence="9 10">
    <name type="scientific">Steinernema glaseri</name>
    <dbReference type="NCBI Taxonomy" id="37863"/>
    <lineage>
        <taxon>Eukaryota</taxon>
        <taxon>Metazoa</taxon>
        <taxon>Ecdysozoa</taxon>
        <taxon>Nematoda</taxon>
        <taxon>Chromadorea</taxon>
        <taxon>Rhabditida</taxon>
        <taxon>Tylenchina</taxon>
        <taxon>Panagrolaimomorpha</taxon>
        <taxon>Strongyloidoidea</taxon>
        <taxon>Steinernematidae</taxon>
        <taxon>Steinernema</taxon>
    </lineage>
</organism>
<evidence type="ECO:0000259" key="7">
    <source>
        <dbReference type="PROSITE" id="PS50172"/>
    </source>
</evidence>
<dbReference type="SMART" id="SM00577">
    <property type="entry name" value="CPDc"/>
    <property type="match status" value="1"/>
</dbReference>
<dbReference type="GO" id="GO:0005634">
    <property type="term" value="C:nucleus"/>
    <property type="evidence" value="ECO:0007669"/>
    <property type="project" value="UniProtKB-SubCell"/>
</dbReference>
<dbReference type="GO" id="GO:0008420">
    <property type="term" value="F:RNA polymerase II CTD heptapeptide repeat phosphatase activity"/>
    <property type="evidence" value="ECO:0007669"/>
    <property type="project" value="InterPro"/>
</dbReference>
<dbReference type="InterPro" id="IPR001357">
    <property type="entry name" value="BRCT_dom"/>
</dbReference>
<keyword evidence="3" id="KW-0378">Hydrolase</keyword>
<dbReference type="CDD" id="cd07521">
    <property type="entry name" value="HAD_FCP1-like"/>
    <property type="match status" value="1"/>
</dbReference>
<evidence type="ECO:0000256" key="1">
    <source>
        <dbReference type="ARBA" id="ARBA00004123"/>
    </source>
</evidence>
<name>A0A1I7XYS8_9BILA</name>
<dbReference type="SUPFAM" id="SSF56784">
    <property type="entry name" value="HAD-like"/>
    <property type="match status" value="1"/>
</dbReference>
<evidence type="ECO:0000256" key="2">
    <source>
        <dbReference type="ARBA" id="ARBA00013081"/>
    </source>
</evidence>
<evidence type="ECO:0000313" key="10">
    <source>
        <dbReference type="WBParaSite" id="L893_g10985.t1"/>
    </source>
</evidence>
<dbReference type="InterPro" id="IPR004274">
    <property type="entry name" value="FCP1_dom"/>
</dbReference>
<dbReference type="SUPFAM" id="SSF52113">
    <property type="entry name" value="BRCT domain"/>
    <property type="match status" value="1"/>
</dbReference>
<dbReference type="InterPro" id="IPR036420">
    <property type="entry name" value="BRCT_dom_sf"/>
</dbReference>
<evidence type="ECO:0000313" key="9">
    <source>
        <dbReference type="Proteomes" id="UP000095287"/>
    </source>
</evidence>
<dbReference type="InterPro" id="IPR036412">
    <property type="entry name" value="HAD-like_sf"/>
</dbReference>
<dbReference type="Proteomes" id="UP000095287">
    <property type="component" value="Unplaced"/>
</dbReference>
<accession>A0A1I7XYS8</accession>
<dbReference type="InterPro" id="IPR023214">
    <property type="entry name" value="HAD_sf"/>
</dbReference>
<reference evidence="10" key="1">
    <citation type="submission" date="2016-11" db="UniProtKB">
        <authorList>
            <consortium name="WormBaseParasite"/>
        </authorList>
    </citation>
    <scope>IDENTIFICATION</scope>
</reference>
<evidence type="ECO:0000256" key="4">
    <source>
        <dbReference type="ARBA" id="ARBA00023242"/>
    </source>
</evidence>
<feature type="domain" description="BRCT" evidence="7">
    <location>
        <begin position="180"/>
        <end position="266"/>
    </location>
</feature>